<dbReference type="Pfam" id="PF00403">
    <property type="entry name" value="HMA"/>
    <property type="match status" value="1"/>
</dbReference>
<gene>
    <name evidence="3" type="ORF">ENQ87_14490</name>
</gene>
<dbReference type="AlphaFoldDB" id="A0A831UJT7"/>
<dbReference type="PANTHER" id="PTHR46594">
    <property type="entry name" value="P-TYPE CATION-TRANSPORTING ATPASE"/>
    <property type="match status" value="1"/>
</dbReference>
<name>A0A831UJT7_GEOME</name>
<dbReference type="Gene3D" id="3.30.70.100">
    <property type="match status" value="1"/>
</dbReference>
<feature type="domain" description="HMA" evidence="2">
    <location>
        <begin position="35"/>
        <end position="101"/>
    </location>
</feature>
<dbReference type="InterPro" id="IPR006121">
    <property type="entry name" value="HMA_dom"/>
</dbReference>
<protein>
    <submittedName>
        <fullName evidence="3">Heavy-metal-associated domain-containing protein</fullName>
    </submittedName>
</protein>
<evidence type="ECO:0000256" key="1">
    <source>
        <dbReference type="ARBA" id="ARBA00022723"/>
    </source>
</evidence>
<proteinExistence type="predicted"/>
<organism evidence="3">
    <name type="scientific">Geobacter metallireducens</name>
    <dbReference type="NCBI Taxonomy" id="28232"/>
    <lineage>
        <taxon>Bacteria</taxon>
        <taxon>Pseudomonadati</taxon>
        <taxon>Thermodesulfobacteriota</taxon>
        <taxon>Desulfuromonadia</taxon>
        <taxon>Geobacterales</taxon>
        <taxon>Geobacteraceae</taxon>
        <taxon>Geobacter</taxon>
    </lineage>
</organism>
<dbReference type="FunFam" id="3.30.70.100:FF:000001">
    <property type="entry name" value="ATPase copper transporting beta"/>
    <property type="match status" value="1"/>
</dbReference>
<dbReference type="PROSITE" id="PS50846">
    <property type="entry name" value="HMA_2"/>
    <property type="match status" value="1"/>
</dbReference>
<evidence type="ECO:0000259" key="2">
    <source>
        <dbReference type="PROSITE" id="PS50846"/>
    </source>
</evidence>
<evidence type="ECO:0000313" key="3">
    <source>
        <dbReference type="EMBL" id="HEN43549.1"/>
    </source>
</evidence>
<keyword evidence="1" id="KW-0479">Metal-binding</keyword>
<dbReference type="CDD" id="cd00371">
    <property type="entry name" value="HMA"/>
    <property type="match status" value="1"/>
</dbReference>
<accession>A0A831UJT7</accession>
<comment type="caution">
    <text evidence="3">The sequence shown here is derived from an EMBL/GenBank/DDBJ whole genome shotgun (WGS) entry which is preliminary data.</text>
</comment>
<dbReference type="PANTHER" id="PTHR46594:SF4">
    <property type="entry name" value="P-TYPE CATION-TRANSPORTING ATPASE"/>
    <property type="match status" value="1"/>
</dbReference>
<sequence length="140" mass="14121">MLKKKKAINSLLVLAAVVVVGIFAFSVRLEASANSVAILRAHGMTCGSCASKIEQSLRGAQGVASVQVNVSGGEVVVGYDSNHVRPEAIAERITGSGYGCSIIQVLTPEQYAAVTGRNIAAARQGGGCGGGCCGTGPSNK</sequence>
<dbReference type="GO" id="GO:0046872">
    <property type="term" value="F:metal ion binding"/>
    <property type="evidence" value="ECO:0007669"/>
    <property type="project" value="UniProtKB-KW"/>
</dbReference>
<reference evidence="3" key="1">
    <citation type="journal article" date="2020" name="mSystems">
        <title>Genome- and Community-Level Interaction Insights into Carbon Utilization and Element Cycling Functions of Hydrothermarchaeota in Hydrothermal Sediment.</title>
        <authorList>
            <person name="Zhou Z."/>
            <person name="Liu Y."/>
            <person name="Xu W."/>
            <person name="Pan J."/>
            <person name="Luo Z.H."/>
            <person name="Li M."/>
        </authorList>
    </citation>
    <scope>NUCLEOTIDE SEQUENCE [LARGE SCALE GENOMIC DNA]</scope>
    <source>
        <strain evidence="3">SpSt-349</strain>
    </source>
</reference>
<dbReference type="InterPro" id="IPR036163">
    <property type="entry name" value="HMA_dom_sf"/>
</dbReference>
<dbReference type="EMBL" id="DSOV01000066">
    <property type="protein sequence ID" value="HEN43549.1"/>
    <property type="molecule type" value="Genomic_DNA"/>
</dbReference>
<dbReference type="SUPFAM" id="SSF55008">
    <property type="entry name" value="HMA, heavy metal-associated domain"/>
    <property type="match status" value="1"/>
</dbReference>